<dbReference type="PANTHER" id="PTHR30419:SF8">
    <property type="entry name" value="NITROGEN ASSIMILATION TRANSCRIPTIONAL ACTIVATOR-RELATED"/>
    <property type="match status" value="1"/>
</dbReference>
<feature type="domain" description="HTH lysR-type" evidence="5">
    <location>
        <begin position="5"/>
        <end position="62"/>
    </location>
</feature>
<dbReference type="Gene3D" id="1.10.10.10">
    <property type="entry name" value="Winged helix-like DNA-binding domain superfamily/Winged helix DNA-binding domain"/>
    <property type="match status" value="1"/>
</dbReference>
<dbReference type="Pfam" id="PF03466">
    <property type="entry name" value="LysR_substrate"/>
    <property type="match status" value="1"/>
</dbReference>
<evidence type="ECO:0000256" key="3">
    <source>
        <dbReference type="ARBA" id="ARBA00023125"/>
    </source>
</evidence>
<dbReference type="GO" id="GO:0003677">
    <property type="term" value="F:DNA binding"/>
    <property type="evidence" value="ECO:0007669"/>
    <property type="project" value="UniProtKB-KW"/>
</dbReference>
<dbReference type="Gene3D" id="3.40.190.290">
    <property type="match status" value="1"/>
</dbReference>
<dbReference type="PRINTS" id="PR00039">
    <property type="entry name" value="HTHLYSR"/>
</dbReference>
<dbReference type="InterPro" id="IPR036390">
    <property type="entry name" value="WH_DNA-bd_sf"/>
</dbReference>
<organism evidence="6 7">
    <name type="scientific">Alcaligenes xylosoxydans xylosoxydans</name>
    <name type="common">Achromobacter xylosoxidans</name>
    <dbReference type="NCBI Taxonomy" id="85698"/>
    <lineage>
        <taxon>Bacteria</taxon>
        <taxon>Pseudomonadati</taxon>
        <taxon>Pseudomonadota</taxon>
        <taxon>Betaproteobacteria</taxon>
        <taxon>Burkholderiales</taxon>
        <taxon>Alcaligenaceae</taxon>
        <taxon>Achromobacter</taxon>
    </lineage>
</organism>
<dbReference type="PANTHER" id="PTHR30419">
    <property type="entry name" value="HTH-TYPE TRANSCRIPTIONAL REGULATOR YBHD"/>
    <property type="match status" value="1"/>
</dbReference>
<dbReference type="AlphaFoldDB" id="A0A0X8P205"/>
<dbReference type="InterPro" id="IPR036388">
    <property type="entry name" value="WH-like_DNA-bd_sf"/>
</dbReference>
<dbReference type="PROSITE" id="PS50931">
    <property type="entry name" value="HTH_LYSR"/>
    <property type="match status" value="1"/>
</dbReference>
<comment type="similarity">
    <text evidence="1">Belongs to the LysR transcriptional regulatory family.</text>
</comment>
<evidence type="ECO:0000256" key="1">
    <source>
        <dbReference type="ARBA" id="ARBA00009437"/>
    </source>
</evidence>
<evidence type="ECO:0000256" key="2">
    <source>
        <dbReference type="ARBA" id="ARBA00023015"/>
    </source>
</evidence>
<keyword evidence="3" id="KW-0238">DNA-binding</keyword>
<dbReference type="GO" id="GO:0005829">
    <property type="term" value="C:cytosol"/>
    <property type="evidence" value="ECO:0007669"/>
    <property type="project" value="TreeGrafter"/>
</dbReference>
<evidence type="ECO:0000259" key="5">
    <source>
        <dbReference type="PROSITE" id="PS50931"/>
    </source>
</evidence>
<dbReference type="GO" id="GO:0003700">
    <property type="term" value="F:DNA-binding transcription factor activity"/>
    <property type="evidence" value="ECO:0007669"/>
    <property type="project" value="InterPro"/>
</dbReference>
<keyword evidence="4" id="KW-0804">Transcription</keyword>
<dbReference type="SUPFAM" id="SSF46785">
    <property type="entry name" value="Winged helix' DNA-binding domain"/>
    <property type="match status" value="1"/>
</dbReference>
<keyword evidence="2" id="KW-0805">Transcription regulation</keyword>
<evidence type="ECO:0000313" key="7">
    <source>
        <dbReference type="Proteomes" id="UP000060602"/>
    </source>
</evidence>
<dbReference type="EMBL" id="CP014060">
    <property type="protein sequence ID" value="AMG38461.1"/>
    <property type="molecule type" value="Genomic_DNA"/>
</dbReference>
<accession>A0A0X8P205</accession>
<dbReference type="RefSeq" id="WP_061073165.1">
    <property type="nucleotide sequence ID" value="NZ_CP014060.2"/>
</dbReference>
<evidence type="ECO:0000313" key="6">
    <source>
        <dbReference type="EMBL" id="AMG38461.1"/>
    </source>
</evidence>
<dbReference type="FunFam" id="1.10.10.10:FF:000001">
    <property type="entry name" value="LysR family transcriptional regulator"/>
    <property type="match status" value="1"/>
</dbReference>
<gene>
    <name evidence="6" type="ORF">AL504_21985</name>
</gene>
<evidence type="ECO:0000256" key="4">
    <source>
        <dbReference type="ARBA" id="ARBA00023163"/>
    </source>
</evidence>
<sequence>MKRNFNIHDLRIFYTVVMTGSTRQAAQAMHLTQPAVSHAISRLEHATGVQLFDRSHKTLRPTEAGQYLYGEAKFVLDELVRIDEALHSIEQFGGRGLRIASSPALALSYAPDAVRRYLDAHGTRPFSIDLESSVQAISAVDTMRADFGLGAVSQENSRLMFRPFLRTEVMAIVHREHALARGEVVAVGDIRPDSYVQPLWSDYVMPQGDIAESMQLRSGMRAHMSLLAGTVCAVRGVSMVNALSASDITAAYPDLVALPLASRQWFDFVLIARNEAASRESAEHLLQALHAAARQRQQGVYGRTIQLLA</sequence>
<dbReference type="InterPro" id="IPR000847">
    <property type="entry name" value="LysR_HTH_N"/>
</dbReference>
<dbReference type="SUPFAM" id="SSF53850">
    <property type="entry name" value="Periplasmic binding protein-like II"/>
    <property type="match status" value="1"/>
</dbReference>
<reference evidence="7" key="1">
    <citation type="submission" date="2015-12" db="EMBL/GenBank/DDBJ databases">
        <title>FDA dAtabase for Regulatory Grade micrObial Sequences (FDA-ARGOS): Supporting development and validation of Infectious Disease Dx tests.</title>
        <authorList>
            <person name="Case J."/>
            <person name="Tallon L."/>
            <person name="Sadzewicz L."/>
            <person name="Sengamalay N."/>
            <person name="Ott S."/>
            <person name="Godinez A."/>
            <person name="Nagaraj S."/>
            <person name="Nadendla S."/>
            <person name="Sichtig H."/>
        </authorList>
    </citation>
    <scope>NUCLEOTIDE SEQUENCE [LARGE SCALE GENOMIC DNA]</scope>
    <source>
        <strain evidence="7">FDAARGOS_147</strain>
    </source>
</reference>
<name>A0A0X8P205_ALCXX</name>
<protein>
    <submittedName>
        <fullName evidence="6">LysR family transcriptional regulator</fullName>
    </submittedName>
</protein>
<dbReference type="InterPro" id="IPR005119">
    <property type="entry name" value="LysR_subst-bd"/>
</dbReference>
<proteinExistence type="inferred from homology"/>
<dbReference type="Pfam" id="PF00126">
    <property type="entry name" value="HTH_1"/>
    <property type="match status" value="1"/>
</dbReference>
<dbReference type="InterPro" id="IPR050950">
    <property type="entry name" value="HTH-type_LysR_regulators"/>
</dbReference>
<dbReference type="Proteomes" id="UP000060602">
    <property type="component" value="Chromosome"/>
</dbReference>